<dbReference type="Gene3D" id="3.30.420.80">
    <property type="entry name" value="Ribosomal protein S11"/>
    <property type="match status" value="1"/>
</dbReference>
<sequence>MLRGSISRVYWKRLLRRSSDKVAFVEVKSGKQQGLKIRKDFRNRNPRNLEKMNIANRDLGWGAGPANNQERFMTAETIKNSDPHGLRIEVTNLPAHASHHTVELIRREDFLEGICRHYRSGIIASASSKESSISSQIVEKTDRIASYVVGRTLGARMQMAGITNVSYPFIPHSQEDSITAEEDDFTIALEEMGIIFEEPFDENSRFRQIKFTERDDGELSSWTRGQTPSQIKNNNKFIDHIIMK</sequence>
<organism evidence="3">
    <name type="scientific">Oikopleura dioica</name>
    <name type="common">Tunicate</name>
    <dbReference type="NCBI Taxonomy" id="34765"/>
    <lineage>
        <taxon>Eukaryota</taxon>
        <taxon>Metazoa</taxon>
        <taxon>Chordata</taxon>
        <taxon>Tunicata</taxon>
        <taxon>Appendicularia</taxon>
        <taxon>Copelata</taxon>
        <taxon>Oikopleuridae</taxon>
        <taxon>Oikopleura</taxon>
    </lineage>
</organism>
<evidence type="ECO:0000256" key="1">
    <source>
        <dbReference type="ARBA" id="ARBA00022980"/>
    </source>
</evidence>
<dbReference type="InParanoid" id="E4X086"/>
<evidence type="ECO:0000313" key="3">
    <source>
        <dbReference type="EMBL" id="CBY23185.1"/>
    </source>
</evidence>
<dbReference type="GO" id="GO:1990904">
    <property type="term" value="C:ribonucleoprotein complex"/>
    <property type="evidence" value="ECO:0007669"/>
    <property type="project" value="UniProtKB-KW"/>
</dbReference>
<protein>
    <recommendedName>
        <fullName evidence="5">39S ribosomal protein L18, mitochondrial</fullName>
    </recommendedName>
</protein>
<name>E4X086_OIKDI</name>
<evidence type="ECO:0000256" key="2">
    <source>
        <dbReference type="ARBA" id="ARBA00023274"/>
    </source>
</evidence>
<dbReference type="GO" id="GO:0006412">
    <property type="term" value="P:translation"/>
    <property type="evidence" value="ECO:0007669"/>
    <property type="project" value="InterPro"/>
</dbReference>
<accession>E4X086</accession>
<reference evidence="3" key="1">
    <citation type="journal article" date="2010" name="Science">
        <title>Plasticity of animal genome architecture unmasked by rapid evolution of a pelagic tunicate.</title>
        <authorList>
            <person name="Denoeud F."/>
            <person name="Henriet S."/>
            <person name="Mungpakdee S."/>
            <person name="Aury J.M."/>
            <person name="Da Silva C."/>
            <person name="Brinkmann H."/>
            <person name="Mikhaleva J."/>
            <person name="Olsen L.C."/>
            <person name="Jubin C."/>
            <person name="Canestro C."/>
            <person name="Bouquet J.M."/>
            <person name="Danks G."/>
            <person name="Poulain J."/>
            <person name="Campsteijn C."/>
            <person name="Adamski M."/>
            <person name="Cross I."/>
            <person name="Yadetie F."/>
            <person name="Muffato M."/>
            <person name="Louis A."/>
            <person name="Butcher S."/>
            <person name="Tsagkogeorga G."/>
            <person name="Konrad A."/>
            <person name="Singh S."/>
            <person name="Jensen M.F."/>
            <person name="Cong E.H."/>
            <person name="Eikeseth-Otteraa H."/>
            <person name="Noel B."/>
            <person name="Anthouard V."/>
            <person name="Porcel B.M."/>
            <person name="Kachouri-Lafond R."/>
            <person name="Nishino A."/>
            <person name="Ugolini M."/>
            <person name="Chourrout P."/>
            <person name="Nishida H."/>
            <person name="Aasland R."/>
            <person name="Huzurbazar S."/>
            <person name="Westhof E."/>
            <person name="Delsuc F."/>
            <person name="Lehrach H."/>
            <person name="Reinhardt R."/>
            <person name="Weissenbach J."/>
            <person name="Roy S.W."/>
            <person name="Artiguenave F."/>
            <person name="Postlethwait J.H."/>
            <person name="Manak J.R."/>
            <person name="Thompson E.M."/>
            <person name="Jaillon O."/>
            <person name="Du Pasquier L."/>
            <person name="Boudinot P."/>
            <person name="Liberles D.A."/>
            <person name="Volff J.N."/>
            <person name="Philippe H."/>
            <person name="Lenhard B."/>
            <person name="Roest Crollius H."/>
            <person name="Wincker P."/>
            <person name="Chourrout D."/>
        </authorList>
    </citation>
    <scope>NUCLEOTIDE SEQUENCE [LARGE SCALE GENOMIC DNA]</scope>
</reference>
<evidence type="ECO:0000313" key="4">
    <source>
        <dbReference type="Proteomes" id="UP000001307"/>
    </source>
</evidence>
<dbReference type="OrthoDB" id="1932324at2759"/>
<keyword evidence="1" id="KW-0689">Ribosomal protein</keyword>
<dbReference type="InterPro" id="IPR036967">
    <property type="entry name" value="Ribosomal_uS11_sf"/>
</dbReference>
<dbReference type="SUPFAM" id="SSF53137">
    <property type="entry name" value="Translational machinery components"/>
    <property type="match status" value="1"/>
</dbReference>
<dbReference type="AlphaFoldDB" id="E4X086"/>
<evidence type="ECO:0008006" key="5">
    <source>
        <dbReference type="Google" id="ProtNLM"/>
    </source>
</evidence>
<dbReference type="FunCoup" id="E4X086">
    <property type="interactions" value="389"/>
</dbReference>
<dbReference type="GO" id="GO:0005840">
    <property type="term" value="C:ribosome"/>
    <property type="evidence" value="ECO:0007669"/>
    <property type="project" value="UniProtKB-KW"/>
</dbReference>
<keyword evidence="2" id="KW-0687">Ribonucleoprotein</keyword>
<dbReference type="EMBL" id="FN653020">
    <property type="protein sequence ID" value="CBY23185.1"/>
    <property type="molecule type" value="Genomic_DNA"/>
</dbReference>
<proteinExistence type="predicted"/>
<gene>
    <name evidence="3" type="ORF">GSOID_T00015118001</name>
</gene>
<keyword evidence="4" id="KW-1185">Reference proteome</keyword>
<dbReference type="GO" id="GO:0003735">
    <property type="term" value="F:structural constituent of ribosome"/>
    <property type="evidence" value="ECO:0007669"/>
    <property type="project" value="InterPro"/>
</dbReference>
<dbReference type="Proteomes" id="UP000001307">
    <property type="component" value="Unassembled WGS sequence"/>
</dbReference>